<evidence type="ECO:0000313" key="3">
    <source>
        <dbReference type="Proteomes" id="UP000054279"/>
    </source>
</evidence>
<sequence>MVEEALAKAGIEGLVGMKVQGVRLQLNGMLIVNALTDEDAGMILRHLEAWINMLAPGLLVSTRTYTVVANFVPVEFDLKEESVRRKVVAENRAVMEREEEVVGLRWLNGKGQGQHSAKRHSSAVITVNSAKLADLLIERNITVLRAICNVQKYIPPPQSNVTAARLSAISLPCAQESPTPQALDVPDAWVNTPPTSANAQ</sequence>
<dbReference type="OrthoDB" id="4230923at2759"/>
<evidence type="ECO:0000313" key="2">
    <source>
        <dbReference type="EMBL" id="KIJ25393.1"/>
    </source>
</evidence>
<dbReference type="HOGENOM" id="CLU_126152_0_0_1"/>
<dbReference type="Proteomes" id="UP000054279">
    <property type="component" value="Unassembled WGS sequence"/>
</dbReference>
<proteinExistence type="predicted"/>
<protein>
    <submittedName>
        <fullName evidence="2">Uncharacterized protein</fullName>
    </submittedName>
</protein>
<dbReference type="EMBL" id="KN837417">
    <property type="protein sequence ID" value="KIJ25393.1"/>
    <property type="molecule type" value="Genomic_DNA"/>
</dbReference>
<accession>A0A0C9T8Q1</accession>
<name>A0A0C9T8Q1_SPHS4</name>
<evidence type="ECO:0000256" key="1">
    <source>
        <dbReference type="SAM" id="MobiDB-lite"/>
    </source>
</evidence>
<keyword evidence="3" id="KW-1185">Reference proteome</keyword>
<feature type="region of interest" description="Disordered" evidence="1">
    <location>
        <begin position="177"/>
        <end position="200"/>
    </location>
</feature>
<reference evidence="2 3" key="1">
    <citation type="submission" date="2014-06" db="EMBL/GenBank/DDBJ databases">
        <title>Evolutionary Origins and Diversification of the Mycorrhizal Mutualists.</title>
        <authorList>
            <consortium name="DOE Joint Genome Institute"/>
            <consortium name="Mycorrhizal Genomics Consortium"/>
            <person name="Kohler A."/>
            <person name="Kuo A."/>
            <person name="Nagy L.G."/>
            <person name="Floudas D."/>
            <person name="Copeland A."/>
            <person name="Barry K.W."/>
            <person name="Cichocki N."/>
            <person name="Veneault-Fourrey C."/>
            <person name="LaButti K."/>
            <person name="Lindquist E.A."/>
            <person name="Lipzen A."/>
            <person name="Lundell T."/>
            <person name="Morin E."/>
            <person name="Murat C."/>
            <person name="Riley R."/>
            <person name="Ohm R."/>
            <person name="Sun H."/>
            <person name="Tunlid A."/>
            <person name="Henrissat B."/>
            <person name="Grigoriev I.V."/>
            <person name="Hibbett D.S."/>
            <person name="Martin F."/>
        </authorList>
    </citation>
    <scope>NUCLEOTIDE SEQUENCE [LARGE SCALE GENOMIC DNA]</scope>
    <source>
        <strain evidence="2 3">SS14</strain>
    </source>
</reference>
<gene>
    <name evidence="2" type="ORF">M422DRAFT_273640</name>
</gene>
<organism evidence="2 3">
    <name type="scientific">Sphaerobolus stellatus (strain SS14)</name>
    <dbReference type="NCBI Taxonomy" id="990650"/>
    <lineage>
        <taxon>Eukaryota</taxon>
        <taxon>Fungi</taxon>
        <taxon>Dikarya</taxon>
        <taxon>Basidiomycota</taxon>
        <taxon>Agaricomycotina</taxon>
        <taxon>Agaricomycetes</taxon>
        <taxon>Phallomycetidae</taxon>
        <taxon>Geastrales</taxon>
        <taxon>Sphaerobolaceae</taxon>
        <taxon>Sphaerobolus</taxon>
    </lineage>
</organism>
<dbReference type="AlphaFoldDB" id="A0A0C9T8Q1"/>